<dbReference type="SUPFAM" id="SSF53649">
    <property type="entry name" value="Alkaline phosphatase-like"/>
    <property type="match status" value="1"/>
</dbReference>
<dbReference type="GO" id="GO:0005615">
    <property type="term" value="C:extracellular space"/>
    <property type="evidence" value="ECO:0007669"/>
    <property type="project" value="TreeGrafter"/>
</dbReference>
<organism evidence="1 2">
    <name type="scientific">Halocaridina rubra</name>
    <name type="common">Hawaiian red shrimp</name>
    <dbReference type="NCBI Taxonomy" id="373956"/>
    <lineage>
        <taxon>Eukaryota</taxon>
        <taxon>Metazoa</taxon>
        <taxon>Ecdysozoa</taxon>
        <taxon>Arthropoda</taxon>
        <taxon>Crustacea</taxon>
        <taxon>Multicrustacea</taxon>
        <taxon>Malacostraca</taxon>
        <taxon>Eumalacostraca</taxon>
        <taxon>Eucarida</taxon>
        <taxon>Decapoda</taxon>
        <taxon>Pleocyemata</taxon>
        <taxon>Caridea</taxon>
        <taxon>Atyoidea</taxon>
        <taxon>Atyidae</taxon>
        <taxon>Halocaridina</taxon>
    </lineage>
</organism>
<evidence type="ECO:0000313" key="1">
    <source>
        <dbReference type="EMBL" id="KAK7065640.1"/>
    </source>
</evidence>
<reference evidence="1 2" key="1">
    <citation type="submission" date="2023-11" db="EMBL/GenBank/DDBJ databases">
        <title>Halocaridina rubra genome assembly.</title>
        <authorList>
            <person name="Smith C."/>
        </authorList>
    </citation>
    <scope>NUCLEOTIDE SEQUENCE [LARGE SCALE GENOMIC DNA]</scope>
    <source>
        <strain evidence="1">EP-1</strain>
        <tissue evidence="1">Whole</tissue>
    </source>
</reference>
<dbReference type="AlphaFoldDB" id="A0AAN8WFY9"/>
<evidence type="ECO:0008006" key="3">
    <source>
        <dbReference type="Google" id="ProtNLM"/>
    </source>
</evidence>
<keyword evidence="2" id="KW-1185">Reference proteome</keyword>
<comment type="caution">
    <text evidence="1">The sequence shown here is derived from an EMBL/GenBank/DDBJ whole genome shotgun (WGS) entry which is preliminary data.</text>
</comment>
<dbReference type="Gene3D" id="3.40.720.10">
    <property type="entry name" value="Alkaline Phosphatase, subunit A"/>
    <property type="match status" value="1"/>
</dbReference>
<dbReference type="Proteomes" id="UP001381693">
    <property type="component" value="Unassembled WGS sequence"/>
</dbReference>
<sequence length="441" mass="50616">MIPNIPLDDPSIAGFRVKEPKKIVCDARKPLTEPEGLTLKLHLERASQFGLPSDMSINCSYQGILRITKEPDKCDGRCDRRWKLNTTVLQITEETTNIEVDDGILVRCYNSTYHTVYKNVHYFIQLKRYMKKLNKHQKDEESEKKGDLRKLNVIMVGNDAVSRSNMLRHLPKSYAYLMEELGAIDLRGYNKIGDNTFPNMITILTGYSFPVNNNHSCVRPGSKNLDDCPFVWKNFSQKGYVTVYGEDVPFMGTFRYAKSGFCQEPTDFYNSPIAFASDTYVGHMAGLKGLDGFICQAEKLTAKVLYDYSLLMAATLQGVPYFGYYWLSTLSHESLTLISAEDQTTLEYLQAMKREGYLEDTIMLFMSDHGMRYGPIRYTLAGLLEERLPYMLIVLPTWFEESFPEAVKNLRLNSERLTSNYDIFATLHDLHSKAYADLRSR</sequence>
<dbReference type="InterPro" id="IPR004245">
    <property type="entry name" value="DUF229"/>
</dbReference>
<accession>A0AAN8WFY9</accession>
<name>A0AAN8WFY9_HALRR</name>
<proteinExistence type="predicted"/>
<dbReference type="Pfam" id="PF02995">
    <property type="entry name" value="DUF229"/>
    <property type="match status" value="1"/>
</dbReference>
<gene>
    <name evidence="1" type="ORF">SK128_021693</name>
</gene>
<dbReference type="EMBL" id="JAXCGZ010020244">
    <property type="protein sequence ID" value="KAK7065640.1"/>
    <property type="molecule type" value="Genomic_DNA"/>
</dbReference>
<dbReference type="CDD" id="cd16021">
    <property type="entry name" value="ALP_like"/>
    <property type="match status" value="1"/>
</dbReference>
<dbReference type="FunFam" id="3.40.720.10:FF:000017">
    <property type="entry name" value="Predicted protein"/>
    <property type="match status" value="1"/>
</dbReference>
<dbReference type="PANTHER" id="PTHR10974">
    <property type="entry name" value="FI08016P-RELATED"/>
    <property type="match status" value="1"/>
</dbReference>
<evidence type="ECO:0000313" key="2">
    <source>
        <dbReference type="Proteomes" id="UP001381693"/>
    </source>
</evidence>
<protein>
    <recommendedName>
        <fullName evidence="3">DUF229 domain-containing protein</fullName>
    </recommendedName>
</protein>
<dbReference type="InterPro" id="IPR017850">
    <property type="entry name" value="Alkaline_phosphatase_core_sf"/>
</dbReference>
<dbReference type="PANTHER" id="PTHR10974:SF9">
    <property type="entry name" value="DUF229 DOMAIN CONTAINING PROTEIN-RELATED"/>
    <property type="match status" value="1"/>
</dbReference>